<feature type="region of interest" description="Disordered" evidence="1">
    <location>
        <begin position="260"/>
        <end position="284"/>
    </location>
</feature>
<dbReference type="AlphaFoldDB" id="A0AB74UUS7"/>
<reference evidence="3" key="1">
    <citation type="submission" date="2024-10" db="EMBL/GenBank/DDBJ databases">
        <authorList>
            <person name="Lesea H.P."/>
            <person name="Kuehl J.V."/>
            <person name="Chandonia J.-M."/>
        </authorList>
    </citation>
    <scope>NUCLEOTIDE SEQUENCE</scope>
    <source>
        <strain evidence="3">FW102-FHT14D07</strain>
    </source>
</reference>
<dbReference type="PROSITE" id="PS50965">
    <property type="entry name" value="NERD"/>
    <property type="match status" value="1"/>
</dbReference>
<feature type="domain" description="NERD" evidence="2">
    <location>
        <begin position="40"/>
        <end position="160"/>
    </location>
</feature>
<evidence type="ECO:0000313" key="3">
    <source>
        <dbReference type="EMBL" id="XIA18209.1"/>
    </source>
</evidence>
<dbReference type="InterPro" id="IPR011528">
    <property type="entry name" value="NERD"/>
</dbReference>
<evidence type="ECO:0000256" key="1">
    <source>
        <dbReference type="SAM" id="MobiDB-lite"/>
    </source>
</evidence>
<gene>
    <name evidence="3" type="ORF">ACFYG5_16850</name>
</gene>
<evidence type="ECO:0000259" key="2">
    <source>
        <dbReference type="PROSITE" id="PS50965"/>
    </source>
</evidence>
<dbReference type="EMBL" id="CP170721">
    <property type="protein sequence ID" value="XIA18209.1"/>
    <property type="molecule type" value="Genomic_DNA"/>
</dbReference>
<protein>
    <submittedName>
        <fullName evidence="3">Nuclease-related domain-containing protein</fullName>
    </submittedName>
</protein>
<sequence>MLIKQPDDHSEELTQLEQLAKSSTGNAAKYAAKDLAIRKAGLKGEAESAYQIDFHFAASRNWAVIHDLRLEHNGRTAQIDHLLINRWMECYVLESKHFNAGLKITEDGEFMRWSDRKRTYEGMASPLLQNERHIDVLRDMMSTLELPTRLGLRISFAFHTIVLVSPTARIDRPKKFDTSRVIKADQIKERIWRDIDQENALVGIVKTAAKIVSGDTVRDVAQQLANLHQPVAWPMPAYGSAPKVTVAPPAKPTLRVAEPVASTPVEPTKSTMPPAPARAATSGPQCKQCQGHSGSILHGKYGYYFRCAECQTNTAIKFTCLPGHSPRLRKAGSQFYRDCAECSSSDLYFTNP</sequence>
<proteinExistence type="predicted"/>
<name>A0AB74UUS7_9GAMM</name>
<dbReference type="Pfam" id="PF08378">
    <property type="entry name" value="NERD"/>
    <property type="match status" value="1"/>
</dbReference>
<organism evidence="3">
    <name type="scientific">Rhodanobacter sp. FW102-FHT14D07</name>
    <dbReference type="NCBI Taxonomy" id="3351462"/>
    <lineage>
        <taxon>Bacteria</taxon>
        <taxon>Pseudomonadati</taxon>
        <taxon>Pseudomonadota</taxon>
        <taxon>Gammaproteobacteria</taxon>
        <taxon>Lysobacterales</taxon>
        <taxon>Rhodanobacteraceae</taxon>
        <taxon>Rhodanobacter</taxon>
    </lineage>
</organism>
<accession>A0AB74UUS7</accession>
<dbReference type="RefSeq" id="WP_395120676.1">
    <property type="nucleotide sequence ID" value="NZ_CP170721.1"/>
</dbReference>